<comment type="caution">
    <text evidence="9">The sequence shown here is derived from an EMBL/GenBank/DDBJ whole genome shotgun (WGS) entry which is preliminary data.</text>
</comment>
<keyword evidence="4 7" id="KW-0472">Membrane</keyword>
<evidence type="ECO:0000256" key="2">
    <source>
        <dbReference type="ARBA" id="ARBA00022692"/>
    </source>
</evidence>
<feature type="region of interest" description="Disordered" evidence="6">
    <location>
        <begin position="694"/>
        <end position="725"/>
    </location>
</feature>
<keyword evidence="5" id="KW-0325">Glycoprotein</keyword>
<name>A0A8J2H563_COTCN</name>
<evidence type="ECO:0000256" key="7">
    <source>
        <dbReference type="SAM" id="Phobius"/>
    </source>
</evidence>
<dbReference type="AlphaFoldDB" id="A0A8J2H563"/>
<dbReference type="GO" id="GO:0004930">
    <property type="term" value="F:G protein-coupled receptor activity"/>
    <property type="evidence" value="ECO:0007669"/>
    <property type="project" value="InterPro"/>
</dbReference>
<dbReference type="GO" id="GO:0016020">
    <property type="term" value="C:membrane"/>
    <property type="evidence" value="ECO:0007669"/>
    <property type="project" value="UniProtKB-SubCell"/>
</dbReference>
<feature type="transmembrane region" description="Helical" evidence="7">
    <location>
        <begin position="548"/>
        <end position="572"/>
    </location>
</feature>
<proteinExistence type="predicted"/>
<comment type="subcellular location">
    <subcellularLocation>
        <location evidence="1">Membrane</location>
        <topology evidence="1">Multi-pass membrane protein</topology>
    </subcellularLocation>
</comment>
<feature type="compositionally biased region" description="Basic and acidic residues" evidence="6">
    <location>
        <begin position="780"/>
        <end position="796"/>
    </location>
</feature>
<feature type="transmembrane region" description="Helical" evidence="7">
    <location>
        <begin position="584"/>
        <end position="606"/>
    </location>
</feature>
<keyword evidence="3 7" id="KW-1133">Transmembrane helix</keyword>
<dbReference type="InterPro" id="IPR050726">
    <property type="entry name" value="mGluR"/>
</dbReference>
<dbReference type="PROSITE" id="PS50259">
    <property type="entry name" value="G_PROTEIN_RECEP_F3_4"/>
    <property type="match status" value="1"/>
</dbReference>
<protein>
    <submittedName>
        <fullName evidence="9">Similar to boss: Protein bride of sevenless (Drosophila virilis)</fullName>
    </submittedName>
</protein>
<organism evidence="9 10">
    <name type="scientific">Cotesia congregata</name>
    <name type="common">Parasitoid wasp</name>
    <name type="synonym">Apanteles congregatus</name>
    <dbReference type="NCBI Taxonomy" id="51543"/>
    <lineage>
        <taxon>Eukaryota</taxon>
        <taxon>Metazoa</taxon>
        <taxon>Ecdysozoa</taxon>
        <taxon>Arthropoda</taxon>
        <taxon>Hexapoda</taxon>
        <taxon>Insecta</taxon>
        <taxon>Pterygota</taxon>
        <taxon>Neoptera</taxon>
        <taxon>Endopterygota</taxon>
        <taxon>Hymenoptera</taxon>
        <taxon>Apocrita</taxon>
        <taxon>Ichneumonoidea</taxon>
        <taxon>Braconidae</taxon>
        <taxon>Microgastrinae</taxon>
        <taxon>Cotesia</taxon>
    </lineage>
</organism>
<feature type="transmembrane region" description="Helical" evidence="7">
    <location>
        <begin position="512"/>
        <end position="536"/>
    </location>
</feature>
<dbReference type="Proteomes" id="UP000786811">
    <property type="component" value="Unassembled WGS sequence"/>
</dbReference>
<feature type="transmembrane region" description="Helical" evidence="7">
    <location>
        <begin position="407"/>
        <end position="429"/>
    </location>
</feature>
<evidence type="ECO:0000313" key="10">
    <source>
        <dbReference type="Proteomes" id="UP000786811"/>
    </source>
</evidence>
<dbReference type="Gene3D" id="3.40.50.2300">
    <property type="match status" value="1"/>
</dbReference>
<dbReference type="EMBL" id="CAJNRD030001116">
    <property type="protein sequence ID" value="CAG5075101.1"/>
    <property type="molecule type" value="Genomic_DNA"/>
</dbReference>
<accession>A0A8J2H563</accession>
<evidence type="ECO:0000313" key="9">
    <source>
        <dbReference type="EMBL" id="CAG5075101.1"/>
    </source>
</evidence>
<evidence type="ECO:0000256" key="5">
    <source>
        <dbReference type="ARBA" id="ARBA00023180"/>
    </source>
</evidence>
<feature type="domain" description="G-protein coupled receptors family 3 profile" evidence="8">
    <location>
        <begin position="550"/>
        <end position="644"/>
    </location>
</feature>
<keyword evidence="10" id="KW-1185">Reference proteome</keyword>
<dbReference type="PANTHER" id="PTHR24060">
    <property type="entry name" value="METABOTROPIC GLUTAMATE RECEPTOR"/>
    <property type="match status" value="1"/>
</dbReference>
<dbReference type="InterPro" id="IPR017978">
    <property type="entry name" value="GPCR_3_C"/>
</dbReference>
<keyword evidence="2 7" id="KW-0812">Transmembrane</keyword>
<feature type="transmembrane region" description="Helical" evidence="7">
    <location>
        <begin position="441"/>
        <end position="461"/>
    </location>
</feature>
<sequence length="857" mass="95315">MIFVWLIIITGTIAIENGNCARNQTILETSGDAILTVFIDLFQGQSCNETSPKGFQELTTTLYITSTLNKIDFTPGISLGLKIIDTCQDSSIAAREALLSSIDCPEYYSLGLLVPLHYQEILSPLASFAELPVTYYSSFLTPKVSIALDFLTRSFPEVDLLLTDSISTLDLFMNQSQSLNLCIKSVDNVAQLEDNLAGTIVLSGPESFIRSWISEASLKTWVVIPLDDSDVSDILPPGSFILAPETRILQPADSESEEDQIRIPVPMITSLGQPLVGIAELLSSLKGPNCSESCTLPAFDAKLVPSVPSSKVLELLGIESQRTKWTVFQKTESEETLKQILSYEVDDSAQIRPLKGKSRPRNQTKVICEDSGQAATCSCINKPRIRTTEPPTAGNYEVFVLIDAWCIIFLVFAAFGALLCLCVALFVGYRFIADEFMDGNPVLTLVLIVGTVSMLGSVVVFCLVDNEDQEVLNKWKIFSTTVSTGFVFSLMLARSFFLAFSTKGVFSSHINGYLQAVMAFFVNAVQLAISTVFFLVNDSRSQDVLISYQFVALSGYNIFLLLALLIMSLLIFHNPRNYREGRCFLFTSLGLLGVWSIWILVFVIVPPRWRETIVALSLIASSYTLISGLILKVFYILTHLERQNDIRSPFENAEFRSEPRRRSFRQSRRPFHDYVLPMEGVGNQARLQAEPNYYGNSSPADRNSRAGGICGHSSQRQDTPDRQGNLKAGSAIGFNNYGFSDMHETENHYVVPRVCVQNPHAKKKGVKVEVNYAQPTYEGHSYHDNLPRGHPPHFDSDNNDDGTETEIYVEGKRLSPSRKSPNEAYPSRCSSPRLYQTEATINEEDETNADAARVTRF</sequence>
<dbReference type="OrthoDB" id="9880600at2759"/>
<feature type="transmembrane region" description="Helical" evidence="7">
    <location>
        <begin position="612"/>
        <end position="637"/>
    </location>
</feature>
<evidence type="ECO:0000259" key="8">
    <source>
        <dbReference type="PROSITE" id="PS50259"/>
    </source>
</evidence>
<feature type="transmembrane region" description="Helical" evidence="7">
    <location>
        <begin position="481"/>
        <end position="500"/>
    </location>
</feature>
<gene>
    <name evidence="9" type="ORF">HICCMSTLAB_LOCUS1264</name>
</gene>
<evidence type="ECO:0000256" key="6">
    <source>
        <dbReference type="SAM" id="MobiDB-lite"/>
    </source>
</evidence>
<feature type="region of interest" description="Disordered" evidence="6">
    <location>
        <begin position="778"/>
        <end position="831"/>
    </location>
</feature>
<evidence type="ECO:0000256" key="3">
    <source>
        <dbReference type="ARBA" id="ARBA00022989"/>
    </source>
</evidence>
<evidence type="ECO:0000256" key="4">
    <source>
        <dbReference type="ARBA" id="ARBA00023136"/>
    </source>
</evidence>
<dbReference type="Pfam" id="PF00003">
    <property type="entry name" value="7tm_3"/>
    <property type="match status" value="1"/>
</dbReference>
<evidence type="ECO:0000256" key="1">
    <source>
        <dbReference type="ARBA" id="ARBA00004141"/>
    </source>
</evidence>
<reference evidence="9" key="1">
    <citation type="submission" date="2021-04" db="EMBL/GenBank/DDBJ databases">
        <authorList>
            <person name="Chebbi M.A.C M."/>
        </authorList>
    </citation>
    <scope>NUCLEOTIDE SEQUENCE</scope>
</reference>